<organism evidence="7 8">
    <name type="scientific">Minwuia thermotolerans</name>
    <dbReference type="NCBI Taxonomy" id="2056226"/>
    <lineage>
        <taxon>Bacteria</taxon>
        <taxon>Pseudomonadati</taxon>
        <taxon>Pseudomonadota</taxon>
        <taxon>Alphaproteobacteria</taxon>
        <taxon>Minwuiales</taxon>
        <taxon>Minwuiaceae</taxon>
        <taxon>Minwuia</taxon>
    </lineage>
</organism>
<gene>
    <name evidence="7" type="ORF">CVT23_18780</name>
</gene>
<dbReference type="GO" id="GO:0005506">
    <property type="term" value="F:iron ion binding"/>
    <property type="evidence" value="ECO:0007669"/>
    <property type="project" value="InterPro"/>
</dbReference>
<evidence type="ECO:0000256" key="1">
    <source>
        <dbReference type="ARBA" id="ARBA00004370"/>
    </source>
</evidence>
<evidence type="ECO:0000313" key="7">
    <source>
        <dbReference type="EMBL" id="PJK28082.1"/>
    </source>
</evidence>
<comment type="caution">
    <text evidence="7">The sequence shown here is derived from an EMBL/GenBank/DDBJ whole genome shotgun (WGS) entry which is preliminary data.</text>
</comment>
<evidence type="ECO:0000256" key="5">
    <source>
        <dbReference type="SAM" id="Phobius"/>
    </source>
</evidence>
<feature type="domain" description="Fatty acid hydroxylase" evidence="6">
    <location>
        <begin position="109"/>
        <end position="244"/>
    </location>
</feature>
<dbReference type="InterPro" id="IPR050307">
    <property type="entry name" value="Sterol_Desaturase_Related"/>
</dbReference>
<feature type="transmembrane region" description="Helical" evidence="5">
    <location>
        <begin position="27"/>
        <end position="45"/>
    </location>
</feature>
<dbReference type="GO" id="GO:0016020">
    <property type="term" value="C:membrane"/>
    <property type="evidence" value="ECO:0007669"/>
    <property type="project" value="UniProtKB-SubCell"/>
</dbReference>
<dbReference type="OrthoDB" id="9770329at2"/>
<accession>A0A2M9FX90</accession>
<keyword evidence="4 5" id="KW-0472">Membrane</keyword>
<comment type="subcellular location">
    <subcellularLocation>
        <location evidence="1">Membrane</location>
    </subcellularLocation>
</comment>
<protein>
    <submittedName>
        <fullName evidence="7">Sterol desaturase family protein</fullName>
    </submittedName>
</protein>
<dbReference type="RefSeq" id="WP_109792937.1">
    <property type="nucleotide sequence ID" value="NZ_PHIG01000048.1"/>
</dbReference>
<dbReference type="EMBL" id="PHIG01000048">
    <property type="protein sequence ID" value="PJK28082.1"/>
    <property type="molecule type" value="Genomic_DNA"/>
</dbReference>
<sequence>MEWLEPIVGLLTRFPEIWPRILLTDTARYFVFAAPAALLIALAGGRASRWRIQNRRPGLRDRRREIGFSLLTAIVFSLNGFFLVYGLDWLGLAELRSGNCALTITIETVVLIVLHDAYFYWMHRALHWRPLFRAAHVTHHRSRTPSPWAAYAFAPLEALLEAAFLPIALLAAGGLETVSISIFIVHMMARNVMGHCGHEFLPRRWVNWPLTRWLTTPTHHDIHHELGRWNYGLYFTWWDRWMNTEHPAYPERFRAAAAGRATKPGPPSETGLTELLRRSIIGWWSG</sequence>
<evidence type="ECO:0000256" key="3">
    <source>
        <dbReference type="ARBA" id="ARBA00022989"/>
    </source>
</evidence>
<dbReference type="PANTHER" id="PTHR11863">
    <property type="entry name" value="STEROL DESATURASE"/>
    <property type="match status" value="1"/>
</dbReference>
<proteinExistence type="predicted"/>
<keyword evidence="3 5" id="KW-1133">Transmembrane helix</keyword>
<feature type="transmembrane region" description="Helical" evidence="5">
    <location>
        <begin position="66"/>
        <end position="87"/>
    </location>
</feature>
<evidence type="ECO:0000313" key="8">
    <source>
        <dbReference type="Proteomes" id="UP000229498"/>
    </source>
</evidence>
<evidence type="ECO:0000256" key="4">
    <source>
        <dbReference type="ARBA" id="ARBA00023136"/>
    </source>
</evidence>
<evidence type="ECO:0000259" key="6">
    <source>
        <dbReference type="Pfam" id="PF04116"/>
    </source>
</evidence>
<dbReference type="AlphaFoldDB" id="A0A2M9FX90"/>
<dbReference type="InterPro" id="IPR006694">
    <property type="entry name" value="Fatty_acid_hydroxylase"/>
</dbReference>
<dbReference type="GO" id="GO:0016491">
    <property type="term" value="F:oxidoreductase activity"/>
    <property type="evidence" value="ECO:0007669"/>
    <property type="project" value="InterPro"/>
</dbReference>
<dbReference type="GO" id="GO:0008610">
    <property type="term" value="P:lipid biosynthetic process"/>
    <property type="evidence" value="ECO:0007669"/>
    <property type="project" value="InterPro"/>
</dbReference>
<dbReference type="Pfam" id="PF04116">
    <property type="entry name" value="FA_hydroxylase"/>
    <property type="match status" value="1"/>
</dbReference>
<dbReference type="Proteomes" id="UP000229498">
    <property type="component" value="Unassembled WGS sequence"/>
</dbReference>
<evidence type="ECO:0000256" key="2">
    <source>
        <dbReference type="ARBA" id="ARBA00022692"/>
    </source>
</evidence>
<name>A0A2M9FX90_9PROT</name>
<reference evidence="7 8" key="1">
    <citation type="submission" date="2017-11" db="EMBL/GenBank/DDBJ databases">
        <title>Draft genome sequence of Rhizobiales bacterium SY3-13.</title>
        <authorList>
            <person name="Sun C."/>
        </authorList>
    </citation>
    <scope>NUCLEOTIDE SEQUENCE [LARGE SCALE GENOMIC DNA]</scope>
    <source>
        <strain evidence="7 8">SY3-13</strain>
    </source>
</reference>
<feature type="transmembrane region" description="Helical" evidence="5">
    <location>
        <begin position="163"/>
        <end position="185"/>
    </location>
</feature>
<keyword evidence="8" id="KW-1185">Reference proteome</keyword>
<keyword evidence="2 5" id="KW-0812">Transmembrane</keyword>